<evidence type="ECO:0000256" key="2">
    <source>
        <dbReference type="ARBA" id="ARBA00004167"/>
    </source>
</evidence>
<keyword evidence="18" id="KW-1185">Reference proteome</keyword>
<evidence type="ECO:0000256" key="13">
    <source>
        <dbReference type="ARBA" id="ARBA00024209"/>
    </source>
</evidence>
<evidence type="ECO:0000256" key="11">
    <source>
        <dbReference type="ARBA" id="ARBA00022989"/>
    </source>
</evidence>
<keyword evidence="5" id="KW-0808">Transferase</keyword>
<evidence type="ECO:0000313" key="18">
    <source>
        <dbReference type="Proteomes" id="UP000807159"/>
    </source>
</evidence>
<dbReference type="PANTHER" id="PTHR46905:SF7">
    <property type="entry name" value="RING-H2 FINGER PROTEIN ATL78"/>
    <property type="match status" value="1"/>
</dbReference>
<feature type="transmembrane region" description="Helical" evidence="15">
    <location>
        <begin position="52"/>
        <end position="73"/>
    </location>
</feature>
<dbReference type="EMBL" id="JACEGQ020000019">
    <property type="protein sequence ID" value="KAH8481078.1"/>
    <property type="molecule type" value="Genomic_DNA"/>
</dbReference>
<evidence type="ECO:0000259" key="16">
    <source>
        <dbReference type="PROSITE" id="PS50089"/>
    </source>
</evidence>
<organism evidence="17 18">
    <name type="scientific">Populus deltoides</name>
    <name type="common">Eastern poplar</name>
    <name type="synonym">Eastern cottonwood</name>
    <dbReference type="NCBI Taxonomy" id="3696"/>
    <lineage>
        <taxon>Eukaryota</taxon>
        <taxon>Viridiplantae</taxon>
        <taxon>Streptophyta</taxon>
        <taxon>Embryophyta</taxon>
        <taxon>Tracheophyta</taxon>
        <taxon>Spermatophyta</taxon>
        <taxon>Magnoliopsida</taxon>
        <taxon>eudicotyledons</taxon>
        <taxon>Gunneridae</taxon>
        <taxon>Pentapetalae</taxon>
        <taxon>rosids</taxon>
        <taxon>fabids</taxon>
        <taxon>Malpighiales</taxon>
        <taxon>Salicaceae</taxon>
        <taxon>Saliceae</taxon>
        <taxon>Populus</taxon>
    </lineage>
</organism>
<protein>
    <recommendedName>
        <fullName evidence="4">RING-type E3 ubiquitin transferase</fullName>
        <ecNumber evidence="4">2.3.2.27</ecNumber>
    </recommendedName>
</protein>
<evidence type="ECO:0000256" key="10">
    <source>
        <dbReference type="ARBA" id="ARBA00022833"/>
    </source>
</evidence>
<evidence type="ECO:0000256" key="6">
    <source>
        <dbReference type="ARBA" id="ARBA00022692"/>
    </source>
</evidence>
<keyword evidence="6 15" id="KW-0812">Transmembrane</keyword>
<evidence type="ECO:0000256" key="15">
    <source>
        <dbReference type="SAM" id="Phobius"/>
    </source>
</evidence>
<dbReference type="SMART" id="SM00184">
    <property type="entry name" value="RING"/>
    <property type="match status" value="1"/>
</dbReference>
<feature type="domain" description="RING-type" evidence="16">
    <location>
        <begin position="122"/>
        <end position="164"/>
    </location>
</feature>
<dbReference type="AlphaFoldDB" id="A0A8T2WJN5"/>
<keyword evidence="7" id="KW-0479">Metal-binding</keyword>
<dbReference type="InterPro" id="IPR013083">
    <property type="entry name" value="Znf_RING/FYVE/PHD"/>
</dbReference>
<evidence type="ECO:0000256" key="14">
    <source>
        <dbReference type="PROSITE-ProRule" id="PRU00175"/>
    </source>
</evidence>
<dbReference type="PANTHER" id="PTHR46905">
    <property type="entry name" value="RING-H2 FINGER PROTEIN ATL78"/>
    <property type="match status" value="1"/>
</dbReference>
<keyword evidence="11 15" id="KW-1133">Transmembrane helix</keyword>
<dbReference type="EC" id="2.3.2.27" evidence="4"/>
<evidence type="ECO:0000256" key="7">
    <source>
        <dbReference type="ARBA" id="ARBA00022723"/>
    </source>
</evidence>
<dbReference type="CDD" id="cd16461">
    <property type="entry name" value="RING-H2_EL5-like"/>
    <property type="match status" value="1"/>
</dbReference>
<evidence type="ECO:0000256" key="3">
    <source>
        <dbReference type="ARBA" id="ARBA00004906"/>
    </source>
</evidence>
<gene>
    <name evidence="17" type="ORF">H0E87_031122</name>
</gene>
<evidence type="ECO:0000256" key="1">
    <source>
        <dbReference type="ARBA" id="ARBA00000900"/>
    </source>
</evidence>
<dbReference type="Proteomes" id="UP000807159">
    <property type="component" value="Chromosome 19"/>
</dbReference>
<keyword evidence="9" id="KW-0833">Ubl conjugation pathway</keyword>
<dbReference type="GO" id="GO:0008270">
    <property type="term" value="F:zinc ion binding"/>
    <property type="evidence" value="ECO:0007669"/>
    <property type="project" value="UniProtKB-KW"/>
</dbReference>
<comment type="caution">
    <text evidence="17">The sequence shown here is derived from an EMBL/GenBank/DDBJ whole genome shotgun (WGS) entry which is preliminary data.</text>
</comment>
<dbReference type="Pfam" id="PF13639">
    <property type="entry name" value="zf-RING_2"/>
    <property type="match status" value="1"/>
</dbReference>
<dbReference type="InterPro" id="IPR001841">
    <property type="entry name" value="Znf_RING"/>
</dbReference>
<keyword evidence="8 14" id="KW-0863">Zinc-finger</keyword>
<dbReference type="InterPro" id="IPR044602">
    <property type="entry name" value="ATL10/ATL72-79-like"/>
</dbReference>
<dbReference type="PROSITE" id="PS50089">
    <property type="entry name" value="ZF_RING_2"/>
    <property type="match status" value="1"/>
</dbReference>
<keyword evidence="10" id="KW-0862">Zinc</keyword>
<name>A0A8T2WJN5_POPDE</name>
<reference evidence="17" key="1">
    <citation type="journal article" date="2021" name="J. Hered.">
        <title>Genome Assembly of Salicaceae Populus deltoides (Eastern Cottonwood) I-69 Based on Nanopore Sequencing and Hi-C Technologies.</title>
        <authorList>
            <person name="Bai S."/>
            <person name="Wu H."/>
            <person name="Zhang J."/>
            <person name="Pan Z."/>
            <person name="Zhao W."/>
            <person name="Li Z."/>
            <person name="Tong C."/>
        </authorList>
    </citation>
    <scope>NUCLEOTIDE SEQUENCE</scope>
    <source>
        <tissue evidence="17">Leaf</tissue>
    </source>
</reference>
<dbReference type="FunFam" id="3.30.40.10:FF:000187">
    <property type="entry name" value="E3 ubiquitin-protein ligase ATL6"/>
    <property type="match status" value="1"/>
</dbReference>
<evidence type="ECO:0000256" key="4">
    <source>
        <dbReference type="ARBA" id="ARBA00012483"/>
    </source>
</evidence>
<dbReference type="GO" id="GO:0016567">
    <property type="term" value="P:protein ubiquitination"/>
    <property type="evidence" value="ECO:0007669"/>
    <property type="project" value="InterPro"/>
</dbReference>
<comment type="similarity">
    <text evidence="13">Belongs to the RING-type zinc finger family. ATL subfamily.</text>
</comment>
<evidence type="ECO:0000256" key="5">
    <source>
        <dbReference type="ARBA" id="ARBA00022679"/>
    </source>
</evidence>
<proteinExistence type="inferred from homology"/>
<accession>A0A8T2WJN5</accession>
<comment type="subcellular location">
    <subcellularLocation>
        <location evidence="2">Membrane</location>
        <topology evidence="2">Single-pass membrane protein</topology>
    </subcellularLocation>
</comment>
<comment type="catalytic activity">
    <reaction evidence="1">
        <text>S-ubiquitinyl-[E2 ubiquitin-conjugating enzyme]-L-cysteine + [acceptor protein]-L-lysine = [E2 ubiquitin-conjugating enzyme]-L-cysteine + N(6)-ubiquitinyl-[acceptor protein]-L-lysine.</text>
        <dbReference type="EC" id="2.3.2.27"/>
    </reaction>
</comment>
<dbReference type="GO" id="GO:0061630">
    <property type="term" value="F:ubiquitin protein ligase activity"/>
    <property type="evidence" value="ECO:0007669"/>
    <property type="project" value="UniProtKB-EC"/>
</dbReference>
<dbReference type="GO" id="GO:0016020">
    <property type="term" value="C:membrane"/>
    <property type="evidence" value="ECO:0007669"/>
    <property type="project" value="UniProtKB-SubCell"/>
</dbReference>
<keyword evidence="12 15" id="KW-0472">Membrane</keyword>
<comment type="pathway">
    <text evidence="3">Protein modification; protein ubiquitination.</text>
</comment>
<evidence type="ECO:0000256" key="8">
    <source>
        <dbReference type="ARBA" id="ARBA00022771"/>
    </source>
</evidence>
<evidence type="ECO:0000256" key="12">
    <source>
        <dbReference type="ARBA" id="ARBA00023136"/>
    </source>
</evidence>
<dbReference type="Gene3D" id="3.30.40.10">
    <property type="entry name" value="Zinc/RING finger domain, C3HC4 (zinc finger)"/>
    <property type="match status" value="1"/>
</dbReference>
<evidence type="ECO:0000313" key="17">
    <source>
        <dbReference type="EMBL" id="KAH8481078.1"/>
    </source>
</evidence>
<dbReference type="SUPFAM" id="SSF57850">
    <property type="entry name" value="RING/U-box"/>
    <property type="match status" value="1"/>
</dbReference>
<evidence type="ECO:0000256" key="9">
    <source>
        <dbReference type="ARBA" id="ARBA00022786"/>
    </source>
</evidence>
<sequence length="259" mass="28766">MSTIFSTNPLPFQHFHGVFHLRKLLLHNPLSPLPSGNAHHPLNPNATGDKSFNINVVVVFIVLMFALFSSLGLNSFIRCALWCSNVNGNPSNRGIKKKALKTFPVVNYSAKDSKLPGLDTECVICISEFVFGDRVRILPKCSHVFHVRCIDMWLSSHSSCPTCRHCLKETCYKIAGVSQASSSEQPPPPIQERVVNIAPLEREGLLRLLNLELNAVKMTPIGVAASQLQGENDISRQSKLARKKIPFKDYYCLSNVVAE</sequence>